<dbReference type="EC" id="4.1.99.5" evidence="2"/>
<proteinExistence type="predicted"/>
<keyword evidence="2" id="KW-0456">Lyase</keyword>
<evidence type="ECO:0000313" key="3">
    <source>
        <dbReference type="Proteomes" id="UP000238479"/>
    </source>
</evidence>
<name>A0A2P6SCB2_ROSCH</name>
<organism evidence="2 3">
    <name type="scientific">Rosa chinensis</name>
    <name type="common">China rose</name>
    <dbReference type="NCBI Taxonomy" id="74649"/>
    <lineage>
        <taxon>Eukaryota</taxon>
        <taxon>Viridiplantae</taxon>
        <taxon>Streptophyta</taxon>
        <taxon>Embryophyta</taxon>
        <taxon>Tracheophyta</taxon>
        <taxon>Spermatophyta</taxon>
        <taxon>Magnoliopsida</taxon>
        <taxon>eudicotyledons</taxon>
        <taxon>Gunneridae</taxon>
        <taxon>Pentapetalae</taxon>
        <taxon>rosids</taxon>
        <taxon>fabids</taxon>
        <taxon>Rosales</taxon>
        <taxon>Rosaceae</taxon>
        <taxon>Rosoideae</taxon>
        <taxon>Rosoideae incertae sedis</taxon>
        <taxon>Rosa</taxon>
    </lineage>
</organism>
<protein>
    <submittedName>
        <fullName evidence="2">Putative aldehyde oxygenase (Deformylating)</fullName>
        <ecNumber evidence="2">4.1.99.5</ecNumber>
    </submittedName>
</protein>
<gene>
    <name evidence="2" type="ORF">RchiOBHm_Chr1g0334401</name>
</gene>
<dbReference type="Gramene" id="PRQ56312">
    <property type="protein sequence ID" value="PRQ56312"/>
    <property type="gene ID" value="RchiOBHm_Chr1g0334401"/>
</dbReference>
<keyword evidence="1" id="KW-1133">Transmembrane helix</keyword>
<accession>A0A2P6SCB2</accession>
<comment type="caution">
    <text evidence="2">The sequence shown here is derived from an EMBL/GenBank/DDBJ whole genome shotgun (WGS) entry which is preliminary data.</text>
</comment>
<sequence length="198" mass="22582">MYISAVTQPFAEHVTYFMLFAIPMLATLLIGTASISSYFAYNTYIEFMNNLGHCNFDLVIFYTNILHSGKRESPDDVVHLTHLTTTKSIYRLPLAFASLASNPHTSTWYLWLLWPYLLSWQNEAINKAIEDGILEAEQMGVKVISLGLFNRATIVCVCRFRPLLFLSSIHLSISHFIPYLIKLTYVSKLLDLLCVVCT</sequence>
<evidence type="ECO:0000313" key="2">
    <source>
        <dbReference type="EMBL" id="PRQ56312.1"/>
    </source>
</evidence>
<keyword evidence="1" id="KW-0472">Membrane</keyword>
<keyword evidence="1" id="KW-0812">Transmembrane</keyword>
<dbReference type="Proteomes" id="UP000238479">
    <property type="component" value="Chromosome 1"/>
</dbReference>
<feature type="transmembrane region" description="Helical" evidence="1">
    <location>
        <begin position="16"/>
        <end position="41"/>
    </location>
</feature>
<dbReference type="AlphaFoldDB" id="A0A2P6SCB2"/>
<dbReference type="EMBL" id="PDCK01000039">
    <property type="protein sequence ID" value="PRQ56312.1"/>
    <property type="molecule type" value="Genomic_DNA"/>
</dbReference>
<dbReference type="GO" id="GO:0071771">
    <property type="term" value="F:aldehyde oxygenase (deformylating) activity"/>
    <property type="evidence" value="ECO:0007669"/>
    <property type="project" value="UniProtKB-EC"/>
</dbReference>
<dbReference type="STRING" id="74649.A0A2P6SCB2"/>
<keyword evidence="3" id="KW-1185">Reference proteome</keyword>
<evidence type="ECO:0000256" key="1">
    <source>
        <dbReference type="SAM" id="Phobius"/>
    </source>
</evidence>
<reference evidence="2 3" key="1">
    <citation type="journal article" date="2018" name="Nat. Genet.">
        <title>The Rosa genome provides new insights in the design of modern roses.</title>
        <authorList>
            <person name="Bendahmane M."/>
        </authorList>
    </citation>
    <scope>NUCLEOTIDE SEQUENCE [LARGE SCALE GENOMIC DNA]</scope>
    <source>
        <strain evidence="3">cv. Old Blush</strain>
    </source>
</reference>